<dbReference type="Proteomes" id="UP000076268">
    <property type="component" value="Unassembled WGS sequence"/>
</dbReference>
<dbReference type="RefSeq" id="WP_066243212.1">
    <property type="nucleotide sequence ID" value="NZ_LSGP01000020.1"/>
</dbReference>
<feature type="transmembrane region" description="Helical" evidence="1">
    <location>
        <begin position="7"/>
        <end position="32"/>
    </location>
</feature>
<evidence type="ECO:0000313" key="3">
    <source>
        <dbReference type="Proteomes" id="UP000076268"/>
    </source>
</evidence>
<dbReference type="AlphaFoldDB" id="A0A154BQ72"/>
<keyword evidence="1" id="KW-0472">Membrane</keyword>
<name>A0A154BQ72_ANASB</name>
<proteinExistence type="predicted"/>
<evidence type="ECO:0000256" key="1">
    <source>
        <dbReference type="SAM" id="Phobius"/>
    </source>
</evidence>
<accession>A0A154BQ72</accession>
<feature type="transmembrane region" description="Helical" evidence="1">
    <location>
        <begin position="52"/>
        <end position="70"/>
    </location>
</feature>
<organism evidence="2 3">
    <name type="scientific">Anaerosporomusa subterranea</name>
    <dbReference type="NCBI Taxonomy" id="1794912"/>
    <lineage>
        <taxon>Bacteria</taxon>
        <taxon>Bacillati</taxon>
        <taxon>Bacillota</taxon>
        <taxon>Negativicutes</taxon>
        <taxon>Acetonemataceae</taxon>
        <taxon>Anaerosporomusa</taxon>
    </lineage>
</organism>
<gene>
    <name evidence="2" type="ORF">AXX12_10615</name>
</gene>
<reference evidence="2 3" key="1">
    <citation type="submission" date="2016-02" db="EMBL/GenBank/DDBJ databases">
        <title>Anaerosporomusa subterraneum gen. nov., sp. nov., a spore-forming obligate anaerobe isolated from saprolite.</title>
        <authorList>
            <person name="Choi J.K."/>
            <person name="Shah M."/>
            <person name="Yee N."/>
        </authorList>
    </citation>
    <scope>NUCLEOTIDE SEQUENCE [LARGE SCALE GENOMIC DNA]</scope>
    <source>
        <strain evidence="2 3">RU4</strain>
    </source>
</reference>
<sequence length="77" mass="8109">MELLKKILSVLFVCGVFGFMALGTIIVAVQFYGIIVANGALAINISKALGKPAFIIATVTGLIGFVQGYINGWEMGD</sequence>
<keyword evidence="3" id="KW-1185">Reference proteome</keyword>
<dbReference type="STRING" id="1794912.AXX12_10615"/>
<evidence type="ECO:0000313" key="2">
    <source>
        <dbReference type="EMBL" id="KYZ75658.1"/>
    </source>
</evidence>
<keyword evidence="1" id="KW-0812">Transmembrane</keyword>
<protein>
    <submittedName>
        <fullName evidence="2">Uncharacterized protein</fullName>
    </submittedName>
</protein>
<dbReference type="OrthoDB" id="3035185at2"/>
<dbReference type="EMBL" id="LSGP01000020">
    <property type="protein sequence ID" value="KYZ75658.1"/>
    <property type="molecule type" value="Genomic_DNA"/>
</dbReference>
<keyword evidence="1" id="KW-1133">Transmembrane helix</keyword>
<comment type="caution">
    <text evidence="2">The sequence shown here is derived from an EMBL/GenBank/DDBJ whole genome shotgun (WGS) entry which is preliminary data.</text>
</comment>